<evidence type="ECO:0000313" key="1">
    <source>
        <dbReference type="EMBL" id="AZQ32353.1"/>
    </source>
</evidence>
<accession>A0A3Q9ENJ6</accession>
<organism evidence="1 2">
    <name type="scientific">Streptomyces cyaneochromogenes</name>
    <dbReference type="NCBI Taxonomy" id="2496836"/>
    <lineage>
        <taxon>Bacteria</taxon>
        <taxon>Bacillati</taxon>
        <taxon>Actinomycetota</taxon>
        <taxon>Actinomycetes</taxon>
        <taxon>Kitasatosporales</taxon>
        <taxon>Streptomycetaceae</taxon>
        <taxon>Streptomyces</taxon>
    </lineage>
</organism>
<keyword evidence="1" id="KW-0238">DNA-binding</keyword>
<dbReference type="AlphaFoldDB" id="A0A3Q9ENJ6"/>
<dbReference type="KEGG" id="scya:EJ357_01885"/>
<protein>
    <submittedName>
        <fullName evidence="1">DNA-binding protein</fullName>
    </submittedName>
</protein>
<dbReference type="RefSeq" id="WP_126387960.1">
    <property type="nucleotide sequence ID" value="NZ_CP034539.1"/>
</dbReference>
<dbReference type="GO" id="GO:0003677">
    <property type="term" value="F:DNA binding"/>
    <property type="evidence" value="ECO:0007669"/>
    <property type="project" value="UniProtKB-KW"/>
</dbReference>
<keyword evidence="2" id="KW-1185">Reference proteome</keyword>
<sequence>MLPSIELVESEDSTDDVLTRSQAANALGVSPNTVTKLLDSKFLHDLQATRVLALARAPHVSVVEGILPVLRTAAAAPPAHPDDDRAFIGDSPDLTDEQFREASRRWWRCEPEAIVRAGVLPVAVGGWVTGVLAVHGRDDTWHLGHGEVRHSFTATVAGRVGTLDSSETFRVLATDRAVADLTRRLLGARVHTAVSGGPIAYLKADAAARENA</sequence>
<reference evidence="1 2" key="1">
    <citation type="journal article" date="2019" name="Int. J. Syst. Evol. Microbiol.">
        <title>Streptomyces cyaneochromogenes sp. nov., a blue pigment-producing actinomycete from manganese-contaminated soil.</title>
        <authorList>
            <person name="Tang X."/>
            <person name="Zhao J."/>
            <person name="Li K."/>
            <person name="Chen Z."/>
            <person name="Sun Y."/>
            <person name="Gao J."/>
        </authorList>
    </citation>
    <scope>NUCLEOTIDE SEQUENCE [LARGE SCALE GENOMIC DNA]</scope>
    <source>
        <strain evidence="1 2">MK-45</strain>
    </source>
</reference>
<gene>
    <name evidence="1" type="ORF">EJ357_01885</name>
</gene>
<dbReference type="EMBL" id="CP034539">
    <property type="protein sequence ID" value="AZQ32353.1"/>
    <property type="molecule type" value="Genomic_DNA"/>
</dbReference>
<name>A0A3Q9ENJ6_9ACTN</name>
<proteinExistence type="predicted"/>
<evidence type="ECO:0000313" key="2">
    <source>
        <dbReference type="Proteomes" id="UP000280298"/>
    </source>
</evidence>
<dbReference type="Proteomes" id="UP000280298">
    <property type="component" value="Chromosome"/>
</dbReference>
<dbReference type="OrthoDB" id="5146690at2"/>